<evidence type="ECO:0000313" key="1">
    <source>
        <dbReference type="EMBL" id="KAA8591248.1"/>
    </source>
</evidence>
<evidence type="ECO:0000313" key="2">
    <source>
        <dbReference type="Proteomes" id="UP000327493"/>
    </source>
</evidence>
<dbReference type="Proteomes" id="UP000327493">
    <property type="component" value="Chromosome 7"/>
</dbReference>
<organism evidence="1 2">
    <name type="scientific">Etheostoma spectabile</name>
    <name type="common">orangethroat darter</name>
    <dbReference type="NCBI Taxonomy" id="54343"/>
    <lineage>
        <taxon>Eukaryota</taxon>
        <taxon>Metazoa</taxon>
        <taxon>Chordata</taxon>
        <taxon>Craniata</taxon>
        <taxon>Vertebrata</taxon>
        <taxon>Euteleostomi</taxon>
        <taxon>Actinopterygii</taxon>
        <taxon>Neopterygii</taxon>
        <taxon>Teleostei</taxon>
        <taxon>Neoteleostei</taxon>
        <taxon>Acanthomorphata</taxon>
        <taxon>Eupercaria</taxon>
        <taxon>Perciformes</taxon>
        <taxon>Percoidei</taxon>
        <taxon>Percidae</taxon>
        <taxon>Etheostomatinae</taxon>
        <taxon>Etheostoma</taxon>
    </lineage>
</organism>
<dbReference type="EMBL" id="VOFY01000007">
    <property type="protein sequence ID" value="KAA8591248.1"/>
    <property type="molecule type" value="Genomic_DNA"/>
</dbReference>
<name>A0A5J5D963_9PERO</name>
<protein>
    <submittedName>
        <fullName evidence="1">Uncharacterized protein</fullName>
    </submittedName>
</protein>
<keyword evidence="2" id="KW-1185">Reference proteome</keyword>
<comment type="caution">
    <text evidence="1">The sequence shown here is derived from an EMBL/GenBank/DDBJ whole genome shotgun (WGS) entry which is preliminary data.</text>
</comment>
<sequence length="69" mass="7307">MAVGGKKEKRMKIEEWTVSVFSLALALLISGFTGGEVSPPKRSLHPKGNASARCSLSGSSIHLNIPQLS</sequence>
<reference evidence="1 2" key="1">
    <citation type="submission" date="2019-08" db="EMBL/GenBank/DDBJ databases">
        <title>A chromosome-level genome assembly, high-density linkage maps, and genome scans reveal the genomic architecture of hybrid incompatibilities underlying speciation via character displacement in darters (Percidae: Etheostominae).</title>
        <authorList>
            <person name="Moran R.L."/>
            <person name="Catchen J.M."/>
            <person name="Fuller R.C."/>
        </authorList>
    </citation>
    <scope>NUCLEOTIDE SEQUENCE [LARGE SCALE GENOMIC DNA]</scope>
    <source>
        <strain evidence="1">EspeVRDwgs_2016</strain>
        <tissue evidence="1">Muscle</tissue>
    </source>
</reference>
<gene>
    <name evidence="1" type="ORF">FQN60_002191</name>
</gene>
<dbReference type="AlphaFoldDB" id="A0A5J5D963"/>
<accession>A0A5J5D963</accession>
<proteinExistence type="predicted"/>